<dbReference type="EMBL" id="PJNB01000001">
    <property type="protein sequence ID" value="PKW13438.1"/>
    <property type="molecule type" value="Genomic_DNA"/>
</dbReference>
<evidence type="ECO:0000313" key="3">
    <source>
        <dbReference type="EMBL" id="PKW13438.1"/>
    </source>
</evidence>
<evidence type="ECO:0000256" key="2">
    <source>
        <dbReference type="SAM" id="SignalP"/>
    </source>
</evidence>
<keyword evidence="2" id="KW-0732">Signal</keyword>
<gene>
    <name evidence="3" type="ORF">A8926_0965</name>
</gene>
<keyword evidence="4" id="KW-1185">Reference proteome</keyword>
<reference evidence="3" key="1">
    <citation type="submission" date="2017-12" db="EMBL/GenBank/DDBJ databases">
        <title>Sequencing the genomes of 1000 Actinobacteria strains.</title>
        <authorList>
            <person name="Klenk H.-P."/>
        </authorList>
    </citation>
    <scope>NUCLEOTIDE SEQUENCE [LARGE SCALE GENOMIC DNA]</scope>
    <source>
        <strain evidence="3">DSM 44228</strain>
    </source>
</reference>
<dbReference type="Proteomes" id="UP000233786">
    <property type="component" value="Unassembled WGS sequence"/>
</dbReference>
<sequence length="75" mass="7991">MHCVLRSSLGVALALPLLLGTSGLAASEALATSQAPTVVAQIAPQQKHDIHCHDTDQGRICHEHESGHQPHHHSH</sequence>
<feature type="chain" id="PRO_5039128407" evidence="2">
    <location>
        <begin position="26"/>
        <end position="75"/>
    </location>
</feature>
<feature type="signal peptide" evidence="2">
    <location>
        <begin position="1"/>
        <end position="25"/>
    </location>
</feature>
<feature type="region of interest" description="Disordered" evidence="1">
    <location>
        <begin position="45"/>
        <end position="75"/>
    </location>
</feature>
<name>A0A2N3XRX7_SACSN</name>
<evidence type="ECO:0000256" key="1">
    <source>
        <dbReference type="SAM" id="MobiDB-lite"/>
    </source>
</evidence>
<feature type="compositionally biased region" description="Basic and acidic residues" evidence="1">
    <location>
        <begin position="46"/>
        <end position="68"/>
    </location>
</feature>
<organism evidence="3 4">
    <name type="scientific">Saccharopolyspora spinosa</name>
    <dbReference type="NCBI Taxonomy" id="60894"/>
    <lineage>
        <taxon>Bacteria</taxon>
        <taxon>Bacillati</taxon>
        <taxon>Actinomycetota</taxon>
        <taxon>Actinomycetes</taxon>
        <taxon>Pseudonocardiales</taxon>
        <taxon>Pseudonocardiaceae</taxon>
        <taxon>Saccharopolyspora</taxon>
    </lineage>
</organism>
<accession>A0A2N3XRX7</accession>
<dbReference type="AlphaFoldDB" id="A0A2N3XRX7"/>
<dbReference type="RefSeq" id="WP_143539437.1">
    <property type="nucleotide sequence ID" value="NZ_CP061007.1"/>
</dbReference>
<proteinExistence type="predicted"/>
<comment type="caution">
    <text evidence="3">The sequence shown here is derived from an EMBL/GenBank/DDBJ whole genome shotgun (WGS) entry which is preliminary data.</text>
</comment>
<evidence type="ECO:0000313" key="4">
    <source>
        <dbReference type="Proteomes" id="UP000233786"/>
    </source>
</evidence>
<protein>
    <submittedName>
        <fullName evidence="3">Uncharacterized protein</fullName>
    </submittedName>
</protein>